<dbReference type="GO" id="GO:0022857">
    <property type="term" value="F:transmembrane transporter activity"/>
    <property type="evidence" value="ECO:0007669"/>
    <property type="project" value="InterPro"/>
</dbReference>
<feature type="transmembrane region" description="Helical" evidence="5">
    <location>
        <begin position="107"/>
        <end position="127"/>
    </location>
</feature>
<keyword evidence="4 5" id="KW-0472">Membrane</keyword>
<dbReference type="EMBL" id="PKHA01000009">
    <property type="protein sequence ID" value="PKY98235.1"/>
    <property type="molecule type" value="Genomic_DNA"/>
</dbReference>
<dbReference type="PROSITE" id="PS50850">
    <property type="entry name" value="MFS"/>
    <property type="match status" value="1"/>
</dbReference>
<evidence type="ECO:0000256" key="3">
    <source>
        <dbReference type="ARBA" id="ARBA00022989"/>
    </source>
</evidence>
<dbReference type="InterPro" id="IPR011701">
    <property type="entry name" value="MFS"/>
</dbReference>
<dbReference type="InterPro" id="IPR050327">
    <property type="entry name" value="Proton-linked_MCT"/>
</dbReference>
<reference evidence="7 8" key="1">
    <citation type="submission" date="2017-12" db="EMBL/GenBank/DDBJ databases">
        <title>Phylogenetic diversity of female urinary microbiome.</title>
        <authorList>
            <person name="Thomas-White K."/>
            <person name="Wolfe A.J."/>
        </authorList>
    </citation>
    <scope>NUCLEOTIDE SEQUENCE [LARGE SCALE GENOMIC DNA]</scope>
    <source>
        <strain evidence="7 8">UMB0319</strain>
    </source>
</reference>
<dbReference type="PANTHER" id="PTHR11360">
    <property type="entry name" value="MONOCARBOXYLATE TRANSPORTER"/>
    <property type="match status" value="1"/>
</dbReference>
<gene>
    <name evidence="7" type="ORF">CYJ26_08370</name>
</gene>
<feature type="domain" description="Major facilitator superfamily (MFS) profile" evidence="6">
    <location>
        <begin position="74"/>
        <end position="466"/>
    </location>
</feature>
<dbReference type="InterPro" id="IPR020846">
    <property type="entry name" value="MFS_dom"/>
</dbReference>
<feature type="transmembrane region" description="Helical" evidence="5">
    <location>
        <begin position="319"/>
        <end position="343"/>
    </location>
</feature>
<feature type="transmembrane region" description="Helical" evidence="5">
    <location>
        <begin position="69"/>
        <end position="87"/>
    </location>
</feature>
<evidence type="ECO:0000256" key="5">
    <source>
        <dbReference type="SAM" id="Phobius"/>
    </source>
</evidence>
<feature type="transmembrane region" description="Helical" evidence="5">
    <location>
        <begin position="350"/>
        <end position="369"/>
    </location>
</feature>
<feature type="transmembrane region" description="Helical" evidence="5">
    <location>
        <begin position="139"/>
        <end position="158"/>
    </location>
</feature>
<sequence length="493" mass="51573">MPRPASSSLPAALNDAAPHLSAGRCGAASSCKPPQNAYRNQKCVHFGQFFRPGRISPRTRKCLVKRIHYAWWVFVACCVLSVVGFGLTINTASLYWTAISEDLGVTISQVSLMSTIGSLAGAAILAVTGQLFAKVDARILLTTSFALTAATYLLGAAAQDMWVLYLVGLVQGVTKTVAVSMSIAILLANWFEKQLGLVMGITGALTAVGGSIFSPMVGSWIAQDGWRQAYVLTAIVMSVTILPFTIFITRLRRPGVDIPYGYDPTTSTAQSADSGVPARRAYRSAPFVGFVVIVLLLQGVASLVQHVPTYLNLGGLSEVATGAVFSALLLGAAAGKFVIGVLLDHMPAPIALVVFALIGGGGWAGLLLVSGQSPLSVASFAAGMGQGFALVGLPLLVRRVFGGLDYATIWSTVSLFGALGNAIMVYVHGLLHDSTGGYELSLTINVVSYAVAYALVLLVIVAGRKLVFDRSSAREDQGPALTEGSDEAVASRA</sequence>
<dbReference type="Gene3D" id="1.20.1250.20">
    <property type="entry name" value="MFS general substrate transporter like domains"/>
    <property type="match status" value="2"/>
</dbReference>
<dbReference type="Proteomes" id="UP000234778">
    <property type="component" value="Unassembled WGS sequence"/>
</dbReference>
<dbReference type="PANTHER" id="PTHR11360:SF290">
    <property type="entry name" value="MONOCARBOXYLATE MFS PERMEASE"/>
    <property type="match status" value="1"/>
</dbReference>
<feature type="transmembrane region" description="Helical" evidence="5">
    <location>
        <begin position="229"/>
        <end position="248"/>
    </location>
</feature>
<feature type="transmembrane region" description="Helical" evidence="5">
    <location>
        <begin position="409"/>
        <end position="428"/>
    </location>
</feature>
<dbReference type="AlphaFoldDB" id="A0A2I1KRI1"/>
<keyword evidence="2 5" id="KW-0812">Transmembrane</keyword>
<comment type="subcellular location">
    <subcellularLocation>
        <location evidence="1">Cell membrane</location>
        <topology evidence="1">Multi-pass membrane protein</topology>
    </subcellularLocation>
</comment>
<feature type="transmembrane region" description="Helical" evidence="5">
    <location>
        <begin position="287"/>
        <end position="307"/>
    </location>
</feature>
<dbReference type="InterPro" id="IPR036259">
    <property type="entry name" value="MFS_trans_sf"/>
</dbReference>
<evidence type="ECO:0000256" key="1">
    <source>
        <dbReference type="ARBA" id="ARBA00004651"/>
    </source>
</evidence>
<dbReference type="Pfam" id="PF07690">
    <property type="entry name" value="MFS_1"/>
    <property type="match status" value="1"/>
</dbReference>
<dbReference type="GO" id="GO:0005886">
    <property type="term" value="C:plasma membrane"/>
    <property type="evidence" value="ECO:0007669"/>
    <property type="project" value="UniProtKB-SubCell"/>
</dbReference>
<feature type="transmembrane region" description="Helical" evidence="5">
    <location>
        <begin position="164"/>
        <end position="188"/>
    </location>
</feature>
<evidence type="ECO:0000313" key="8">
    <source>
        <dbReference type="Proteomes" id="UP000234778"/>
    </source>
</evidence>
<keyword evidence="3 5" id="KW-1133">Transmembrane helix</keyword>
<evidence type="ECO:0000256" key="4">
    <source>
        <dbReference type="ARBA" id="ARBA00023136"/>
    </source>
</evidence>
<name>A0A2I1KRI1_9ACTO</name>
<feature type="transmembrane region" description="Helical" evidence="5">
    <location>
        <begin position="375"/>
        <end position="397"/>
    </location>
</feature>
<accession>A0A2I1KRI1</accession>
<feature type="transmembrane region" description="Helical" evidence="5">
    <location>
        <begin position="195"/>
        <end position="217"/>
    </location>
</feature>
<evidence type="ECO:0000256" key="2">
    <source>
        <dbReference type="ARBA" id="ARBA00022692"/>
    </source>
</evidence>
<organism evidence="7 8">
    <name type="scientific">Actinomyces urogenitalis</name>
    <dbReference type="NCBI Taxonomy" id="103621"/>
    <lineage>
        <taxon>Bacteria</taxon>
        <taxon>Bacillati</taxon>
        <taxon>Actinomycetota</taxon>
        <taxon>Actinomycetes</taxon>
        <taxon>Actinomycetales</taxon>
        <taxon>Actinomycetaceae</taxon>
        <taxon>Actinomyces</taxon>
    </lineage>
</organism>
<evidence type="ECO:0000259" key="6">
    <source>
        <dbReference type="PROSITE" id="PS50850"/>
    </source>
</evidence>
<protein>
    <submittedName>
        <fullName evidence="7">MFS transporter</fullName>
    </submittedName>
</protein>
<evidence type="ECO:0000313" key="7">
    <source>
        <dbReference type="EMBL" id="PKY98235.1"/>
    </source>
</evidence>
<proteinExistence type="predicted"/>
<dbReference type="SUPFAM" id="SSF103473">
    <property type="entry name" value="MFS general substrate transporter"/>
    <property type="match status" value="1"/>
</dbReference>
<feature type="transmembrane region" description="Helical" evidence="5">
    <location>
        <begin position="440"/>
        <end position="462"/>
    </location>
</feature>
<comment type="caution">
    <text evidence="7">The sequence shown here is derived from an EMBL/GenBank/DDBJ whole genome shotgun (WGS) entry which is preliminary data.</text>
</comment>